<dbReference type="Pfam" id="PF01765">
    <property type="entry name" value="RRF"/>
    <property type="match status" value="1"/>
</dbReference>
<protein>
    <recommendedName>
        <fullName evidence="6">Ribosome-recycling factor</fullName>
        <shortName evidence="6">RRF</shortName>
    </recommendedName>
    <alternativeName>
        <fullName evidence="6">Ribosome-releasing factor</fullName>
    </alternativeName>
</protein>
<dbReference type="CDD" id="cd00520">
    <property type="entry name" value="RRF"/>
    <property type="match status" value="1"/>
</dbReference>
<sequence>MSAPTTWSDLKKDVAHRMDNTVEVLKKEFSGLRSGRAVASLLEPVVVEAYGQTMPITQCGTIAVPEPRMLTVQVWDKGQVKAVEKAIREAGLGLNPQTDGQLVRVPIPSLNEERRKELQKVAGKYAEQARIAIRNVRRDGMDTLKKMEKDGHISEDEIKKHEKEVQSLTDDTIKKVDETLAHKEKEIMQV</sequence>
<dbReference type="PANTHER" id="PTHR20982:SF3">
    <property type="entry name" value="MITOCHONDRIAL RIBOSOME RECYCLING FACTOR PSEUDO 1"/>
    <property type="match status" value="1"/>
</dbReference>
<accession>A4TV04</accession>
<comment type="function">
    <text evidence="5 6">Responsible for the release of ribosomes from messenger RNA at the termination of protein biosynthesis. May increase the efficiency of translation by recycling ribosomes from one round of translation to another.</text>
</comment>
<organism evidence="8">
    <name type="scientific">Magnetospirillum gryphiswaldense</name>
    <dbReference type="NCBI Taxonomy" id="55518"/>
    <lineage>
        <taxon>Bacteria</taxon>
        <taxon>Pseudomonadati</taxon>
        <taxon>Pseudomonadota</taxon>
        <taxon>Alphaproteobacteria</taxon>
        <taxon>Rhodospirillales</taxon>
        <taxon>Rhodospirillaceae</taxon>
        <taxon>Magnetospirillum</taxon>
    </lineage>
</organism>
<dbReference type="SUPFAM" id="SSF55194">
    <property type="entry name" value="Ribosome recycling factor, RRF"/>
    <property type="match status" value="1"/>
</dbReference>
<evidence type="ECO:0000313" key="8">
    <source>
        <dbReference type="EMBL" id="CAM74461.1"/>
    </source>
</evidence>
<dbReference type="InterPro" id="IPR002661">
    <property type="entry name" value="Ribosome_recyc_fac"/>
</dbReference>
<comment type="similarity">
    <text evidence="2 6">Belongs to the RRF family.</text>
</comment>
<dbReference type="HAMAP" id="MF_00040">
    <property type="entry name" value="RRF"/>
    <property type="match status" value="1"/>
</dbReference>
<evidence type="ECO:0000256" key="6">
    <source>
        <dbReference type="HAMAP-Rule" id="MF_00040"/>
    </source>
</evidence>
<dbReference type="NCBIfam" id="TIGR00496">
    <property type="entry name" value="frr"/>
    <property type="match status" value="1"/>
</dbReference>
<evidence type="ECO:0000256" key="4">
    <source>
        <dbReference type="ARBA" id="ARBA00022917"/>
    </source>
</evidence>
<proteinExistence type="inferred from homology"/>
<dbReference type="Gene3D" id="3.30.1360.40">
    <property type="match status" value="1"/>
</dbReference>
<name>A4TV04_9PROT</name>
<evidence type="ECO:0000256" key="5">
    <source>
        <dbReference type="ARBA" id="ARBA00025050"/>
    </source>
</evidence>
<dbReference type="Gene3D" id="1.10.132.20">
    <property type="entry name" value="Ribosome-recycling factor"/>
    <property type="match status" value="1"/>
</dbReference>
<dbReference type="RefSeq" id="WP_024079448.1">
    <property type="nucleotide sequence ID" value="NZ_CP027527.1"/>
</dbReference>
<gene>
    <name evidence="6" type="primary">frr</name>
    <name evidence="8" type="ORF">MGR_0136</name>
</gene>
<feature type="domain" description="Ribosome recycling factor" evidence="7">
    <location>
        <begin position="25"/>
        <end position="188"/>
    </location>
</feature>
<dbReference type="InterPro" id="IPR023584">
    <property type="entry name" value="Ribosome_recyc_fac_dom"/>
</dbReference>
<evidence type="ECO:0000256" key="1">
    <source>
        <dbReference type="ARBA" id="ARBA00004496"/>
    </source>
</evidence>
<dbReference type="FunFam" id="3.30.1360.40:FF:000001">
    <property type="entry name" value="Ribosome-recycling factor"/>
    <property type="match status" value="1"/>
</dbReference>
<dbReference type="GO" id="GO:0043023">
    <property type="term" value="F:ribosomal large subunit binding"/>
    <property type="evidence" value="ECO:0007669"/>
    <property type="project" value="TreeGrafter"/>
</dbReference>
<dbReference type="EMBL" id="CU459003">
    <property type="protein sequence ID" value="CAM74461.1"/>
    <property type="molecule type" value="Genomic_DNA"/>
</dbReference>
<dbReference type="GO" id="GO:0002184">
    <property type="term" value="P:cytoplasmic translational termination"/>
    <property type="evidence" value="ECO:0007669"/>
    <property type="project" value="TreeGrafter"/>
</dbReference>
<keyword evidence="4 6" id="KW-0648">Protein biosynthesis</keyword>
<evidence type="ECO:0000259" key="7">
    <source>
        <dbReference type="Pfam" id="PF01765"/>
    </source>
</evidence>
<comment type="subcellular location">
    <subcellularLocation>
        <location evidence="1 6">Cytoplasm</location>
    </subcellularLocation>
</comment>
<reference evidence="8" key="1">
    <citation type="journal article" date="2007" name="J. Bacteriol.">
        <title>Comparative genome analysis of four magnetotactic bacteria reveals a complex set of group-specific genes implicated in magnetosome biomineralization and function.</title>
        <authorList>
            <person name="Richter M."/>
            <person name="Kube M."/>
            <person name="Bazylinski D.A."/>
            <person name="Lombardot T."/>
            <person name="Gloeckner F.O."/>
            <person name="Reinhardt R."/>
            <person name="Schueler D."/>
        </authorList>
    </citation>
    <scope>NUCLEOTIDE SEQUENCE</scope>
    <source>
        <strain evidence="8">MSR-1</strain>
    </source>
</reference>
<evidence type="ECO:0000256" key="2">
    <source>
        <dbReference type="ARBA" id="ARBA00005912"/>
    </source>
</evidence>
<dbReference type="GO" id="GO:0005829">
    <property type="term" value="C:cytosol"/>
    <property type="evidence" value="ECO:0007669"/>
    <property type="project" value="GOC"/>
</dbReference>
<dbReference type="InterPro" id="IPR036191">
    <property type="entry name" value="RRF_sf"/>
</dbReference>
<keyword evidence="8" id="KW-0195">Cyclin</keyword>
<dbReference type="FunFam" id="1.10.132.20:FF:000001">
    <property type="entry name" value="Ribosome-recycling factor"/>
    <property type="match status" value="1"/>
</dbReference>
<dbReference type="PANTHER" id="PTHR20982">
    <property type="entry name" value="RIBOSOME RECYCLING FACTOR"/>
    <property type="match status" value="1"/>
</dbReference>
<evidence type="ECO:0000256" key="3">
    <source>
        <dbReference type="ARBA" id="ARBA00022490"/>
    </source>
</evidence>
<keyword evidence="3 6" id="KW-0963">Cytoplasm</keyword>
<dbReference type="AlphaFoldDB" id="A4TV04"/>